<feature type="active site" evidence="4">
    <location>
        <position position="85"/>
    </location>
</feature>
<evidence type="ECO:0000256" key="2">
    <source>
        <dbReference type="PIRSR" id="PIRSR001220-1"/>
    </source>
</evidence>
<sequence>MKFLLLTTGGTIAMAQQAEKAVSAFATDAAAFARHLLLADDETLELVNFSQTPSASFDTEYARRLAEFIQMRADHTDGIVITHGTDTMEETAFYLELVLNTPTPVVLTGAMLTANQPGYDGVMNLRDAFKIVRSPSSRGKGVLIGFNKDILSALHAVKAESERANAFASCQTGKIGAINGENVFYYFDPRRHVRLDNRIQGRVALLKLHYDIEVELVEFACKQFDIVIVECLGSGRVPPKLFPVIQQHAQHTLLIFTTRAWSGHLYDTYTTVGSYHSLRGERVIMSPLNSLQSSILGKLCLGNELSYQQMQSTFEHFWD</sequence>
<feature type="domain" description="L-asparaginase N-terminal" evidence="5">
    <location>
        <begin position="4"/>
        <end position="188"/>
    </location>
</feature>
<dbReference type="EMBL" id="WJJP01000042">
    <property type="protein sequence ID" value="MBD3323219.1"/>
    <property type="molecule type" value="Genomic_DNA"/>
</dbReference>
<reference evidence="7" key="1">
    <citation type="submission" date="2019-11" db="EMBL/GenBank/DDBJ databases">
        <title>Microbial mats filling the niche in hypersaline microbial mats.</title>
        <authorList>
            <person name="Wong H.L."/>
            <person name="Macleod F.I."/>
            <person name="White R.A. III"/>
            <person name="Burns B.P."/>
        </authorList>
    </citation>
    <scope>NUCLEOTIDE SEQUENCE</scope>
    <source>
        <strain evidence="7">Rbin_158</strain>
    </source>
</reference>
<comment type="similarity">
    <text evidence="1">Belongs to the asparaginase 1 family.</text>
</comment>
<accession>A0A9D5Q408</accession>
<dbReference type="Gene3D" id="3.40.50.1170">
    <property type="entry name" value="L-asparaginase, N-terminal domain"/>
    <property type="match status" value="1"/>
</dbReference>
<dbReference type="PIRSF" id="PIRSF001220">
    <property type="entry name" value="L-ASNase_gatD"/>
    <property type="match status" value="1"/>
</dbReference>
<dbReference type="InterPro" id="IPR036152">
    <property type="entry name" value="Asp/glu_Ase-like_sf"/>
</dbReference>
<dbReference type="Proteomes" id="UP000649604">
    <property type="component" value="Unassembled WGS sequence"/>
</dbReference>
<evidence type="ECO:0000313" key="7">
    <source>
        <dbReference type="EMBL" id="MBD3323219.1"/>
    </source>
</evidence>
<dbReference type="FunFam" id="3.40.50.1170:FF:000001">
    <property type="entry name" value="L-asparaginase 2"/>
    <property type="match status" value="1"/>
</dbReference>
<dbReference type="InterPro" id="IPR027473">
    <property type="entry name" value="L-asparaginase_C"/>
</dbReference>
<feature type="domain" description="Asparaginase/glutaminase C-terminal" evidence="6">
    <location>
        <begin position="202"/>
        <end position="314"/>
    </location>
</feature>
<dbReference type="PANTHER" id="PTHR11707:SF28">
    <property type="entry name" value="60 KDA LYSOPHOSPHOLIPASE"/>
    <property type="match status" value="1"/>
</dbReference>
<dbReference type="InterPro" id="IPR006034">
    <property type="entry name" value="Asparaginase/glutaminase-like"/>
</dbReference>
<feature type="binding site" evidence="3">
    <location>
        <begin position="85"/>
        <end position="86"/>
    </location>
    <ligand>
        <name>substrate</name>
    </ligand>
</feature>
<feature type="active site" description="O-isoaspartyl threonine intermediate" evidence="2">
    <location>
        <position position="11"/>
    </location>
</feature>
<evidence type="ECO:0000256" key="1">
    <source>
        <dbReference type="ARBA" id="ARBA00010518"/>
    </source>
</evidence>
<comment type="caution">
    <text evidence="7">The sequence shown here is derived from an EMBL/GenBank/DDBJ whole genome shotgun (WGS) entry which is preliminary data.</text>
</comment>
<dbReference type="SFLD" id="SFLDS00057">
    <property type="entry name" value="Glutaminase/Asparaginase"/>
    <property type="match status" value="1"/>
</dbReference>
<name>A0A9D5Q408_9BACT</name>
<dbReference type="Pfam" id="PF00710">
    <property type="entry name" value="Asparaginase"/>
    <property type="match status" value="1"/>
</dbReference>
<evidence type="ECO:0000259" key="5">
    <source>
        <dbReference type="Pfam" id="PF00710"/>
    </source>
</evidence>
<dbReference type="PRINTS" id="PR00139">
    <property type="entry name" value="ASNGLNASE"/>
</dbReference>
<dbReference type="SMART" id="SM00870">
    <property type="entry name" value="Asparaginase"/>
    <property type="match status" value="1"/>
</dbReference>
<dbReference type="Pfam" id="PF17763">
    <property type="entry name" value="Asparaginase_C"/>
    <property type="match status" value="1"/>
</dbReference>
<organism evidence="7 8">
    <name type="scientific">candidate division KSB3 bacterium</name>
    <dbReference type="NCBI Taxonomy" id="2044937"/>
    <lineage>
        <taxon>Bacteria</taxon>
        <taxon>candidate division KSB3</taxon>
    </lineage>
</organism>
<dbReference type="InterPro" id="IPR027475">
    <property type="entry name" value="Asparaginase/glutaminase_AS2"/>
</dbReference>
<gene>
    <name evidence="7" type="ORF">GF339_01470</name>
</gene>
<dbReference type="GO" id="GO:0004067">
    <property type="term" value="F:asparaginase activity"/>
    <property type="evidence" value="ECO:0007669"/>
    <property type="project" value="UniProtKB-UniRule"/>
</dbReference>
<evidence type="ECO:0000313" key="8">
    <source>
        <dbReference type="Proteomes" id="UP000649604"/>
    </source>
</evidence>
<dbReference type="PIRSF" id="PIRSF500176">
    <property type="entry name" value="L_ASNase"/>
    <property type="match status" value="1"/>
</dbReference>
<dbReference type="PROSITE" id="PS51732">
    <property type="entry name" value="ASN_GLN_ASE_3"/>
    <property type="match status" value="1"/>
</dbReference>
<feature type="binding site" evidence="3">
    <location>
        <position position="54"/>
    </location>
    <ligand>
        <name>substrate</name>
    </ligand>
</feature>
<evidence type="ECO:0000256" key="4">
    <source>
        <dbReference type="PROSITE-ProRule" id="PRU10100"/>
    </source>
</evidence>
<protein>
    <recommendedName>
        <fullName evidence="9">L-asparaginase</fullName>
    </recommendedName>
</protein>
<dbReference type="InterPro" id="IPR037152">
    <property type="entry name" value="L-asparaginase_N_sf"/>
</dbReference>
<proteinExistence type="inferred from homology"/>
<dbReference type="SUPFAM" id="SSF53774">
    <property type="entry name" value="Glutaminase/Asparaginase"/>
    <property type="match status" value="1"/>
</dbReference>
<evidence type="ECO:0008006" key="9">
    <source>
        <dbReference type="Google" id="ProtNLM"/>
    </source>
</evidence>
<evidence type="ECO:0000259" key="6">
    <source>
        <dbReference type="Pfam" id="PF17763"/>
    </source>
</evidence>
<dbReference type="InterPro" id="IPR040919">
    <property type="entry name" value="Asparaginase_C"/>
</dbReference>
<dbReference type="AlphaFoldDB" id="A0A9D5Q408"/>
<dbReference type="Gene3D" id="3.40.50.40">
    <property type="match status" value="1"/>
</dbReference>
<dbReference type="PANTHER" id="PTHR11707">
    <property type="entry name" value="L-ASPARAGINASE"/>
    <property type="match status" value="1"/>
</dbReference>
<dbReference type="PROSITE" id="PS00917">
    <property type="entry name" value="ASN_GLN_ASE_2"/>
    <property type="match status" value="1"/>
</dbReference>
<evidence type="ECO:0000256" key="3">
    <source>
        <dbReference type="PIRSR" id="PIRSR001220-2"/>
    </source>
</evidence>
<dbReference type="InterPro" id="IPR027474">
    <property type="entry name" value="L-asparaginase_N"/>
</dbReference>